<evidence type="ECO:0000313" key="3">
    <source>
        <dbReference type="Proteomes" id="UP001219934"/>
    </source>
</evidence>
<dbReference type="Proteomes" id="UP001219934">
    <property type="component" value="Unassembled WGS sequence"/>
</dbReference>
<accession>A0AAD6BL06</accession>
<dbReference type="AlphaFoldDB" id="A0AAD6BL06"/>
<gene>
    <name evidence="2" type="ORF">JOQ06_023352</name>
</gene>
<dbReference type="Pfam" id="PF15239">
    <property type="entry name" value="CFAP96-like"/>
    <property type="match status" value="1"/>
</dbReference>
<evidence type="ECO:0000313" key="2">
    <source>
        <dbReference type="EMBL" id="KAJ4945671.1"/>
    </source>
</evidence>
<dbReference type="InterPro" id="IPR029358">
    <property type="entry name" value="CFAP96"/>
</dbReference>
<proteinExistence type="predicted"/>
<organism evidence="2 3">
    <name type="scientific">Pogonophryne albipinna</name>
    <dbReference type="NCBI Taxonomy" id="1090488"/>
    <lineage>
        <taxon>Eukaryota</taxon>
        <taxon>Metazoa</taxon>
        <taxon>Chordata</taxon>
        <taxon>Craniata</taxon>
        <taxon>Vertebrata</taxon>
        <taxon>Euteleostomi</taxon>
        <taxon>Actinopterygii</taxon>
        <taxon>Neopterygii</taxon>
        <taxon>Teleostei</taxon>
        <taxon>Neoteleostei</taxon>
        <taxon>Acanthomorphata</taxon>
        <taxon>Eupercaria</taxon>
        <taxon>Perciformes</taxon>
        <taxon>Notothenioidei</taxon>
        <taxon>Pogonophryne</taxon>
    </lineage>
</organism>
<feature type="non-terminal residue" evidence="2">
    <location>
        <position position="1"/>
    </location>
</feature>
<dbReference type="EMBL" id="JAPTMU010000003">
    <property type="protein sequence ID" value="KAJ4945671.1"/>
    <property type="molecule type" value="Genomic_DNA"/>
</dbReference>
<sequence>MPSGYVKSDMERLGVFKEMSYISVGDKYTPPHNRLTGDQWLLLRSGKPDGATLIVVADLVLEVVTSLTKAILAAFTGMKTSVSEESIRSAQTLDVTSQVEDDSVELCAAVISKEVAESVNSALSTPMHTAERVVPPPPPRRLNVMPRAESPVSVVSLLLGGAELVRGLSDQELRKITDPVLEDLPDQIANTAEGITAVLTQQKENQERMNVDKSTNPKAETMKSMMSLMSGVGALLMTEG</sequence>
<name>A0AAD6BL06_9TELE</name>
<keyword evidence="3" id="KW-1185">Reference proteome</keyword>
<evidence type="ECO:0000256" key="1">
    <source>
        <dbReference type="SAM" id="MobiDB-lite"/>
    </source>
</evidence>
<reference evidence="2" key="1">
    <citation type="submission" date="2022-11" db="EMBL/GenBank/DDBJ databases">
        <title>Chromosome-level genome of Pogonophryne albipinna.</title>
        <authorList>
            <person name="Jo E."/>
        </authorList>
    </citation>
    <scope>NUCLEOTIDE SEQUENCE</scope>
    <source>
        <strain evidence="2">SGF0006</strain>
        <tissue evidence="2">Muscle</tissue>
    </source>
</reference>
<protein>
    <submittedName>
        <fullName evidence="2">Uncharacterized protein</fullName>
    </submittedName>
</protein>
<feature type="region of interest" description="Disordered" evidence="1">
    <location>
        <begin position="123"/>
        <end position="145"/>
    </location>
</feature>
<comment type="caution">
    <text evidence="2">The sequence shown here is derived from an EMBL/GenBank/DDBJ whole genome shotgun (WGS) entry which is preliminary data.</text>
</comment>